<dbReference type="Pfam" id="PF04072">
    <property type="entry name" value="LCM"/>
    <property type="match status" value="1"/>
</dbReference>
<dbReference type="EMBL" id="BMXY01000001">
    <property type="protein sequence ID" value="GGZ58310.1"/>
    <property type="molecule type" value="Genomic_DNA"/>
</dbReference>
<gene>
    <name evidence="5" type="ORF">GCM10008101_10020</name>
</gene>
<evidence type="ECO:0000256" key="4">
    <source>
        <dbReference type="RuleBase" id="RU362030"/>
    </source>
</evidence>
<dbReference type="RefSeq" id="WP_189447410.1">
    <property type="nucleotide sequence ID" value="NZ_BMXY01000001.1"/>
</dbReference>
<organism evidence="5 6">
    <name type="scientific">Cognatilysobacter xinjiangensis</name>
    <dbReference type="NCBI Taxonomy" id="546892"/>
    <lineage>
        <taxon>Bacteria</taxon>
        <taxon>Pseudomonadati</taxon>
        <taxon>Pseudomonadota</taxon>
        <taxon>Gammaproteobacteria</taxon>
        <taxon>Lysobacterales</taxon>
        <taxon>Lysobacteraceae</taxon>
        <taxon>Cognatilysobacter</taxon>
    </lineage>
</organism>
<comment type="function">
    <text evidence="4">Exhibits S-adenosyl-L-methionine-dependent methyltransferase activity.</text>
</comment>
<proteinExistence type="inferred from homology"/>
<accession>A0ABQ3BYP0</accession>
<evidence type="ECO:0000256" key="3">
    <source>
        <dbReference type="ARBA" id="ARBA00022679"/>
    </source>
</evidence>
<keyword evidence="4" id="KW-0949">S-adenosyl-L-methionine</keyword>
<dbReference type="InterPro" id="IPR011610">
    <property type="entry name" value="SAM_mthyl_Trfase_ML2640-like"/>
</dbReference>
<dbReference type="GO" id="GO:0008168">
    <property type="term" value="F:methyltransferase activity"/>
    <property type="evidence" value="ECO:0007669"/>
    <property type="project" value="UniProtKB-KW"/>
</dbReference>
<keyword evidence="6" id="KW-1185">Reference proteome</keyword>
<name>A0ABQ3BYP0_9GAMM</name>
<dbReference type="Proteomes" id="UP000643403">
    <property type="component" value="Unassembled WGS sequence"/>
</dbReference>
<evidence type="ECO:0000313" key="5">
    <source>
        <dbReference type="EMBL" id="GGZ58310.1"/>
    </source>
</evidence>
<reference evidence="6" key="1">
    <citation type="journal article" date="2019" name="Int. J. Syst. Evol. Microbiol.">
        <title>The Global Catalogue of Microorganisms (GCM) 10K type strain sequencing project: providing services to taxonomists for standard genome sequencing and annotation.</title>
        <authorList>
            <consortium name="The Broad Institute Genomics Platform"/>
            <consortium name="The Broad Institute Genome Sequencing Center for Infectious Disease"/>
            <person name="Wu L."/>
            <person name="Ma J."/>
        </authorList>
    </citation>
    <scope>NUCLEOTIDE SEQUENCE [LARGE SCALE GENOMIC DNA]</scope>
    <source>
        <strain evidence="6">KCTC 22558</strain>
    </source>
</reference>
<protein>
    <recommendedName>
        <fullName evidence="4">S-adenosyl-L-methionine-dependent methyltransferase</fullName>
        <ecNumber evidence="4">2.1.1.-</ecNumber>
    </recommendedName>
</protein>
<dbReference type="GO" id="GO:0032259">
    <property type="term" value="P:methylation"/>
    <property type="evidence" value="ECO:0007669"/>
    <property type="project" value="UniProtKB-KW"/>
</dbReference>
<dbReference type="InterPro" id="IPR007213">
    <property type="entry name" value="Ppm1/Ppm2/Tcmp"/>
</dbReference>
<dbReference type="NCBIfam" id="TIGR00027">
    <property type="entry name" value="mthyl_TIGR00027"/>
    <property type="match status" value="1"/>
</dbReference>
<comment type="similarity">
    <text evidence="1 4">Belongs to the UPF0677 family.</text>
</comment>
<dbReference type="PANTHER" id="PTHR43619:SF2">
    <property type="entry name" value="S-ADENOSYL-L-METHIONINE-DEPENDENT METHYLTRANSFERASES SUPERFAMILY PROTEIN"/>
    <property type="match status" value="1"/>
</dbReference>
<keyword evidence="2 4" id="KW-0489">Methyltransferase</keyword>
<dbReference type="Gene3D" id="3.40.50.150">
    <property type="entry name" value="Vaccinia Virus protein VP39"/>
    <property type="match status" value="1"/>
</dbReference>
<evidence type="ECO:0000256" key="2">
    <source>
        <dbReference type="ARBA" id="ARBA00022603"/>
    </source>
</evidence>
<dbReference type="EC" id="2.1.1.-" evidence="4"/>
<keyword evidence="3" id="KW-0808">Transferase</keyword>
<dbReference type="InterPro" id="IPR029063">
    <property type="entry name" value="SAM-dependent_MTases_sf"/>
</dbReference>
<dbReference type="SUPFAM" id="SSF53335">
    <property type="entry name" value="S-adenosyl-L-methionine-dependent methyltransferases"/>
    <property type="match status" value="1"/>
</dbReference>
<dbReference type="PANTHER" id="PTHR43619">
    <property type="entry name" value="S-ADENOSYL-L-METHIONINE-DEPENDENT METHYLTRANSFERASE YKTD-RELATED"/>
    <property type="match status" value="1"/>
</dbReference>
<evidence type="ECO:0000313" key="6">
    <source>
        <dbReference type="Proteomes" id="UP000643403"/>
    </source>
</evidence>
<comment type="caution">
    <text evidence="5">The sequence shown here is derived from an EMBL/GenBank/DDBJ whole genome shotgun (WGS) entry which is preliminary data.</text>
</comment>
<evidence type="ECO:0000256" key="1">
    <source>
        <dbReference type="ARBA" id="ARBA00008138"/>
    </source>
</evidence>
<sequence length="285" mass="32328">MTDATPVRNVSDTARWVAIYRAMETERPDAIFRDPFARRLGGERGEQIVRDLPRGRSLAWPMIVRTAVMDEIVMRCVREGARTVLNLAAGLDARPYRLDLPADVRWMHVDLPEMLDYFREQMASETPRCKLEFHSTDLRDAEARRALFGDATSTGPLLVVSEGLLIYLEAEDVAALARDLHDVAAARWWLFDLASPLLLERFTNHLDRDLAAGNAPFRFAPADGSAFFEPMGWHEREFRSTWGESLRLKRSAPAAPLLNLLSKLSPRRAAAIRRMSGIVLMENRN</sequence>